<evidence type="ECO:0000256" key="3">
    <source>
        <dbReference type="ARBA" id="ARBA00004963"/>
    </source>
</evidence>
<dbReference type="SMART" id="SM00849">
    <property type="entry name" value="Lactamase_B"/>
    <property type="match status" value="1"/>
</dbReference>
<dbReference type="PANTHER" id="PTHR11935:SF94">
    <property type="entry name" value="TENZING NORGAY, ISOFORM C"/>
    <property type="match status" value="1"/>
</dbReference>
<gene>
    <name evidence="11" type="primary">GLO2_1</name>
    <name evidence="11" type="ORF">EIP91_008455</name>
</gene>
<dbReference type="PANTHER" id="PTHR11935">
    <property type="entry name" value="BETA LACTAMASE DOMAIN"/>
    <property type="match status" value="1"/>
</dbReference>
<dbReference type="Pfam" id="PF00753">
    <property type="entry name" value="Lactamase_B"/>
    <property type="match status" value="1"/>
</dbReference>
<comment type="pathway">
    <text evidence="3">Secondary metabolite metabolism; methylglyoxal degradation; (R)-lactate from methylglyoxal: step 2/2.</text>
</comment>
<proteinExistence type="inferred from homology"/>
<keyword evidence="8" id="KW-0862">Zinc</keyword>
<feature type="domain" description="Metallo-beta-lactamase" evidence="10">
    <location>
        <begin position="35"/>
        <end position="189"/>
    </location>
</feature>
<evidence type="ECO:0000256" key="6">
    <source>
        <dbReference type="ARBA" id="ARBA00022723"/>
    </source>
</evidence>
<dbReference type="Proteomes" id="UP000292702">
    <property type="component" value="Unassembled WGS sequence"/>
</dbReference>
<comment type="similarity">
    <text evidence="4">Belongs to the metallo-beta-lactamase superfamily. Glyoxalase II family.</text>
</comment>
<dbReference type="CDD" id="cd07723">
    <property type="entry name" value="hydroxyacylglutathione_hydrolase_MBL-fold"/>
    <property type="match status" value="1"/>
</dbReference>
<dbReference type="EC" id="3.1.2.6" evidence="5"/>
<dbReference type="EMBL" id="RWJN01000469">
    <property type="protein sequence ID" value="TCD61421.1"/>
    <property type="molecule type" value="Genomic_DNA"/>
</dbReference>
<name>A0A4R0R2U4_9APHY</name>
<dbReference type="UniPathway" id="UPA00619">
    <property type="reaction ID" value="UER00676"/>
</dbReference>
<evidence type="ECO:0000256" key="2">
    <source>
        <dbReference type="ARBA" id="ARBA00001947"/>
    </source>
</evidence>
<dbReference type="AlphaFoldDB" id="A0A4R0R2U4"/>
<comment type="cofactor">
    <cofactor evidence="2">
        <name>Zn(2+)</name>
        <dbReference type="ChEBI" id="CHEBI:29105"/>
    </cofactor>
</comment>
<evidence type="ECO:0000256" key="9">
    <source>
        <dbReference type="ARBA" id="ARBA00031044"/>
    </source>
</evidence>
<keyword evidence="6" id="KW-0479">Metal-binding</keyword>
<evidence type="ECO:0000256" key="7">
    <source>
        <dbReference type="ARBA" id="ARBA00022801"/>
    </source>
</evidence>
<keyword evidence="7" id="KW-0378">Hydrolase</keyword>
<dbReference type="Gene3D" id="3.60.15.10">
    <property type="entry name" value="Ribonuclease Z/Hydroxyacylglutathione hydrolase-like"/>
    <property type="match status" value="1"/>
</dbReference>
<dbReference type="OrthoDB" id="515692at2759"/>
<evidence type="ECO:0000256" key="1">
    <source>
        <dbReference type="ARBA" id="ARBA00001623"/>
    </source>
</evidence>
<dbReference type="GO" id="GO:0004416">
    <property type="term" value="F:hydroxyacylglutathione hydrolase activity"/>
    <property type="evidence" value="ECO:0007669"/>
    <property type="project" value="UniProtKB-EC"/>
</dbReference>
<organism evidence="11 12">
    <name type="scientific">Steccherinum ochraceum</name>
    <dbReference type="NCBI Taxonomy" id="92696"/>
    <lineage>
        <taxon>Eukaryota</taxon>
        <taxon>Fungi</taxon>
        <taxon>Dikarya</taxon>
        <taxon>Basidiomycota</taxon>
        <taxon>Agaricomycotina</taxon>
        <taxon>Agaricomycetes</taxon>
        <taxon>Polyporales</taxon>
        <taxon>Steccherinaceae</taxon>
        <taxon>Steccherinum</taxon>
    </lineage>
</organism>
<comment type="caution">
    <text evidence="11">The sequence shown here is derived from an EMBL/GenBank/DDBJ whole genome shotgun (WGS) entry which is preliminary data.</text>
</comment>
<evidence type="ECO:0000313" key="12">
    <source>
        <dbReference type="Proteomes" id="UP000292702"/>
    </source>
</evidence>
<dbReference type="Pfam" id="PF16123">
    <property type="entry name" value="HAGH_C"/>
    <property type="match status" value="1"/>
</dbReference>
<dbReference type="SUPFAM" id="SSF56281">
    <property type="entry name" value="Metallo-hydrolase/oxidoreductase"/>
    <property type="match status" value="1"/>
</dbReference>
<evidence type="ECO:0000256" key="8">
    <source>
        <dbReference type="ARBA" id="ARBA00022833"/>
    </source>
</evidence>
<evidence type="ECO:0000259" key="10">
    <source>
        <dbReference type="SMART" id="SM00849"/>
    </source>
</evidence>
<dbReference type="InterPro" id="IPR036866">
    <property type="entry name" value="RibonucZ/Hydroxyglut_hydro"/>
</dbReference>
<reference evidence="11 12" key="1">
    <citation type="submission" date="2018-11" db="EMBL/GenBank/DDBJ databases">
        <title>Genome assembly of Steccherinum ochraceum LE-BIN_3174, the white-rot fungus of the Steccherinaceae family (The Residual Polyporoid clade, Polyporales, Basidiomycota).</title>
        <authorList>
            <person name="Fedorova T.V."/>
            <person name="Glazunova O.A."/>
            <person name="Landesman E.O."/>
            <person name="Moiseenko K.V."/>
            <person name="Psurtseva N.V."/>
            <person name="Savinova O.S."/>
            <person name="Shakhova N.V."/>
            <person name="Tyazhelova T.V."/>
            <person name="Vasina D.V."/>
        </authorList>
    </citation>
    <scope>NUCLEOTIDE SEQUENCE [LARGE SCALE GENOMIC DNA]</scope>
    <source>
        <strain evidence="11 12">LE-BIN_3174</strain>
    </source>
</reference>
<evidence type="ECO:0000313" key="11">
    <source>
        <dbReference type="EMBL" id="TCD61421.1"/>
    </source>
</evidence>
<dbReference type="STRING" id="92696.A0A4R0R2U4"/>
<evidence type="ECO:0000256" key="5">
    <source>
        <dbReference type="ARBA" id="ARBA00011917"/>
    </source>
</evidence>
<accession>A0A4R0R2U4</accession>
<comment type="catalytic activity">
    <reaction evidence="1">
        <text>an S-(2-hydroxyacyl)glutathione + H2O = a 2-hydroxy carboxylate + glutathione + H(+)</text>
        <dbReference type="Rhea" id="RHEA:21864"/>
        <dbReference type="ChEBI" id="CHEBI:15377"/>
        <dbReference type="ChEBI" id="CHEBI:15378"/>
        <dbReference type="ChEBI" id="CHEBI:57925"/>
        <dbReference type="ChEBI" id="CHEBI:58896"/>
        <dbReference type="ChEBI" id="CHEBI:71261"/>
        <dbReference type="EC" id="3.1.2.6"/>
    </reaction>
</comment>
<sequence length="250" mass="27031">MLARLSLPPLARSFHTARSLNMVKVVPIPVNGSHANYAYLIIDNKKAAVVDPYDVPKVFKEAENQGVSEIIACLTTHHHDDHAGGNQDLAGKLPNVPIYGGSKQGLAVNHIVKDKDEIKLTDNIHIKLHLLLYYATDPSKPSEAGGVFTGDTLFIGGCGRFFEGTPAEMHAALSYLGALPNETVVYNGHEYTTGNVAFAKTVDGANPAVQKLAWNPFMRLGAEAIKSATGETSELGIMQKLRELKNNFRG</sequence>
<dbReference type="InterPro" id="IPR001279">
    <property type="entry name" value="Metallo-B-lactamas"/>
</dbReference>
<keyword evidence="12" id="KW-1185">Reference proteome</keyword>
<dbReference type="InterPro" id="IPR032282">
    <property type="entry name" value="HAGH_C"/>
</dbReference>
<dbReference type="GO" id="GO:0046872">
    <property type="term" value="F:metal ion binding"/>
    <property type="evidence" value="ECO:0007669"/>
    <property type="project" value="UniProtKB-KW"/>
</dbReference>
<evidence type="ECO:0000256" key="4">
    <source>
        <dbReference type="ARBA" id="ARBA00006759"/>
    </source>
</evidence>
<protein>
    <recommendedName>
        <fullName evidence="5">hydroxyacylglutathione hydrolase</fullName>
        <ecNumber evidence="5">3.1.2.6</ecNumber>
    </recommendedName>
    <alternativeName>
        <fullName evidence="9">Glyoxalase II</fullName>
    </alternativeName>
</protein>
<dbReference type="InterPro" id="IPR035680">
    <property type="entry name" value="Clx_II_MBL"/>
</dbReference>